<dbReference type="PANTHER" id="PTHR12265">
    <property type="entry name" value="TRANSMEMBRANE PROTEIN 53"/>
    <property type="match status" value="1"/>
</dbReference>
<dbReference type="Pfam" id="PF05705">
    <property type="entry name" value="DUF829"/>
    <property type="match status" value="1"/>
</dbReference>
<protein>
    <recommendedName>
        <fullName evidence="3">Transmembrane protein</fullName>
    </recommendedName>
</protein>
<dbReference type="SUPFAM" id="SSF53474">
    <property type="entry name" value="alpha/beta-Hydrolases"/>
    <property type="match status" value="1"/>
</dbReference>
<gene>
    <name evidence="1" type="ORF">Ahy_Scaffold1g106745</name>
</gene>
<evidence type="ECO:0008006" key="3">
    <source>
        <dbReference type="Google" id="ProtNLM"/>
    </source>
</evidence>
<dbReference type="InterPro" id="IPR029058">
    <property type="entry name" value="AB_hydrolase_fold"/>
</dbReference>
<comment type="caution">
    <text evidence="1">The sequence shown here is derived from an EMBL/GenBank/DDBJ whole genome shotgun (WGS) entry which is preliminary data.</text>
</comment>
<sequence length="403" mass="45573">MEAHMRILNPSILGRHLLQKTTSHSHSHSLLHLPKSKPALPFRYCYHRNATPIICSSQFPTFSNPNPNPSPNPFTFFSSLTASQNLNFSHPINNVSPFLSRSHGGGFVWNPASENRIGGKMGFCGAEGRVTTVVLLGWLGAKTKHLKRYVEWYNARGVHAMTFVVDVRELLSFDLGRILERRISALADELITWVSRDEEDGRQRCLVFHTFSNTGWFTYGSILARMLDRQDLMDKIKGCIVDSGGGEPFNPQVWAAGFSAAILKKRSSSTQATETEVNASNIQQNEPSRMEILVLALLEKLFSFLLKLPDVNQRLTRVVNVLLKQQPCPQLYLYSTADKVVPYQSIEGFIEEQRRMGRRVRSFNFGSSPHVDHYRTFPDLYLSEVTDFLKECFATANKTTSIS</sequence>
<organism evidence="1 2">
    <name type="scientific">Arachis hypogaea</name>
    <name type="common">Peanut</name>
    <dbReference type="NCBI Taxonomy" id="3818"/>
    <lineage>
        <taxon>Eukaryota</taxon>
        <taxon>Viridiplantae</taxon>
        <taxon>Streptophyta</taxon>
        <taxon>Embryophyta</taxon>
        <taxon>Tracheophyta</taxon>
        <taxon>Spermatophyta</taxon>
        <taxon>Magnoliopsida</taxon>
        <taxon>eudicotyledons</taxon>
        <taxon>Gunneridae</taxon>
        <taxon>Pentapetalae</taxon>
        <taxon>rosids</taxon>
        <taxon>fabids</taxon>
        <taxon>Fabales</taxon>
        <taxon>Fabaceae</taxon>
        <taxon>Papilionoideae</taxon>
        <taxon>50 kb inversion clade</taxon>
        <taxon>dalbergioids sensu lato</taxon>
        <taxon>Dalbergieae</taxon>
        <taxon>Pterocarpus clade</taxon>
        <taxon>Arachis</taxon>
    </lineage>
</organism>
<keyword evidence="2" id="KW-1185">Reference proteome</keyword>
<reference evidence="1 2" key="1">
    <citation type="submission" date="2019-01" db="EMBL/GenBank/DDBJ databases">
        <title>Sequencing of cultivated peanut Arachis hypogaea provides insights into genome evolution and oil improvement.</title>
        <authorList>
            <person name="Chen X."/>
        </authorList>
    </citation>
    <scope>NUCLEOTIDE SEQUENCE [LARGE SCALE GENOMIC DNA]</scope>
    <source>
        <strain evidence="2">cv. Fuhuasheng</strain>
        <tissue evidence="1">Leaves</tissue>
    </source>
</reference>
<dbReference type="EMBL" id="SDMP01000021">
    <property type="protein sequence ID" value="RYQ80152.1"/>
    <property type="molecule type" value="Genomic_DNA"/>
</dbReference>
<dbReference type="Gene3D" id="3.40.50.1820">
    <property type="entry name" value="alpha/beta hydrolase"/>
    <property type="match status" value="1"/>
</dbReference>
<dbReference type="PANTHER" id="PTHR12265:SF11">
    <property type="entry name" value="ALPHA_BETA-HYDROLASES SUPERFAMILY PROTEIN"/>
    <property type="match status" value="1"/>
</dbReference>
<accession>A0A444WRW1</accession>
<dbReference type="Gramene" id="arahy.Tifrunner.gnm2.ann2.Ah05g095500.1">
    <property type="protein sequence ID" value="arahy.Tifrunner.gnm2.ann2.Ah05g095500.1-CDS"/>
    <property type="gene ID" value="arahy.Tifrunner.gnm2.ann2.Ah05g095500"/>
</dbReference>
<dbReference type="OrthoDB" id="77878at2759"/>
<evidence type="ECO:0000313" key="1">
    <source>
        <dbReference type="EMBL" id="RYQ80152.1"/>
    </source>
</evidence>
<dbReference type="Proteomes" id="UP000289738">
    <property type="component" value="Unassembled WGS sequence"/>
</dbReference>
<evidence type="ECO:0000313" key="2">
    <source>
        <dbReference type="Proteomes" id="UP000289738"/>
    </source>
</evidence>
<dbReference type="AlphaFoldDB" id="A0A444WRW1"/>
<dbReference type="InterPro" id="IPR008547">
    <property type="entry name" value="DUF829_TMEM53"/>
</dbReference>
<name>A0A444WRW1_ARAHY</name>
<proteinExistence type="predicted"/>